<dbReference type="Pfam" id="PF13704">
    <property type="entry name" value="Glyco_tranf_2_4"/>
    <property type="match status" value="1"/>
</dbReference>
<keyword evidence="2" id="KW-1185">Reference proteome</keyword>
<name>A0A3N4U833_9RHOB</name>
<reference evidence="1 2" key="1">
    <citation type="submission" date="2018-11" db="EMBL/GenBank/DDBJ databases">
        <title>Genomic Encyclopedia of Type Strains, Phase IV (KMG-IV): sequencing the most valuable type-strain genomes for metagenomic binning, comparative biology and taxonomic classification.</title>
        <authorList>
            <person name="Goeker M."/>
        </authorList>
    </citation>
    <scope>NUCLEOTIDE SEQUENCE [LARGE SCALE GENOMIC DNA]</scope>
    <source>
        <strain evidence="1 2">DSM 104731</strain>
    </source>
</reference>
<dbReference type="Proteomes" id="UP000269689">
    <property type="component" value="Unassembled WGS sequence"/>
</dbReference>
<evidence type="ECO:0000313" key="2">
    <source>
        <dbReference type="Proteomes" id="UP000269689"/>
    </source>
</evidence>
<dbReference type="EMBL" id="RKQK01000005">
    <property type="protein sequence ID" value="RPE63261.1"/>
    <property type="molecule type" value="Genomic_DNA"/>
</dbReference>
<organism evidence="1 2">
    <name type="scientific">Pacificibacter maritimus</name>
    <dbReference type="NCBI Taxonomy" id="762213"/>
    <lineage>
        <taxon>Bacteria</taxon>
        <taxon>Pseudomonadati</taxon>
        <taxon>Pseudomonadota</taxon>
        <taxon>Alphaproteobacteria</taxon>
        <taxon>Rhodobacterales</taxon>
        <taxon>Roseobacteraceae</taxon>
        <taxon>Pacificibacter</taxon>
    </lineage>
</organism>
<gene>
    <name evidence="1" type="ORF">EDD53_2860</name>
</gene>
<keyword evidence="1" id="KW-0808">Transferase</keyword>
<comment type="caution">
    <text evidence="1">The sequence shown here is derived from an EMBL/GenBank/DDBJ whole genome shotgun (WGS) entry which is preliminary data.</text>
</comment>
<protein>
    <submittedName>
        <fullName evidence="1">Glycosyl transferase family 2</fullName>
    </submittedName>
</protein>
<dbReference type="GO" id="GO:0016740">
    <property type="term" value="F:transferase activity"/>
    <property type="evidence" value="ECO:0007669"/>
    <property type="project" value="UniProtKB-KW"/>
</dbReference>
<accession>A0A3N4U833</accession>
<sequence>MRGPLEHLGDDTMRYTVATKVKNEGAYLLEWVAWQKMLGFDDILVVHNDCDPIFKEMLYVLENAGWITAAEHFPDENTMPGPSAQRCIQQHPLVKNADWFFLCDVDEYLVIHADDPTVQAFLQDRHLNCAGIIVQWKTFGTGSNYVWEDALLHRTFVRAAKTKNFANAFYKTFLYQPRRFKHIGAHEPRDFLPEEPWGERPNVFERADGQKINFNPNGSPRKYTKPQYISHEGAQVNHYITKWFESFSAKAGARGLYRKSNKPRYSAEFFERYNRNETRETSARKLTDRFQPIYDALMTVPDLKALHHLNCAQYVKMLNENTGSDPRDDSRYIEHMATAKKLRT</sequence>
<dbReference type="AlphaFoldDB" id="A0A3N4U833"/>
<proteinExistence type="predicted"/>
<evidence type="ECO:0000313" key="1">
    <source>
        <dbReference type="EMBL" id="RPE63261.1"/>
    </source>
</evidence>